<feature type="non-terminal residue" evidence="17">
    <location>
        <position position="1"/>
    </location>
</feature>
<dbReference type="RefSeq" id="XP_013792852.2">
    <property type="nucleotide sequence ID" value="XM_013937398.2"/>
</dbReference>
<keyword evidence="8" id="KW-0276">Fatty acid metabolism</keyword>
<evidence type="ECO:0000256" key="15">
    <source>
        <dbReference type="ARBA" id="ARBA00023239"/>
    </source>
</evidence>
<keyword evidence="5" id="KW-0812">Transmembrane</keyword>
<evidence type="ECO:0000256" key="4">
    <source>
        <dbReference type="ARBA" id="ARBA00022617"/>
    </source>
</evidence>
<comment type="cofactor">
    <cofactor evidence="1">
        <name>heme</name>
        <dbReference type="ChEBI" id="CHEBI:30413"/>
    </cofactor>
</comment>
<dbReference type="GeneID" id="106476771"/>
<dbReference type="PANTHER" id="PTHR24302">
    <property type="entry name" value="CYTOCHROME P450 FAMILY 3"/>
    <property type="match status" value="1"/>
</dbReference>
<evidence type="ECO:0000256" key="9">
    <source>
        <dbReference type="ARBA" id="ARBA00022989"/>
    </source>
</evidence>
<evidence type="ECO:0000256" key="3">
    <source>
        <dbReference type="ARBA" id="ARBA00010617"/>
    </source>
</evidence>
<keyword evidence="7" id="KW-0256">Endoplasmic reticulum</keyword>
<evidence type="ECO:0000256" key="10">
    <source>
        <dbReference type="ARBA" id="ARBA00023002"/>
    </source>
</evidence>
<dbReference type="InterPro" id="IPR036396">
    <property type="entry name" value="Cyt_P450_sf"/>
</dbReference>
<keyword evidence="14" id="KW-0472">Membrane</keyword>
<keyword evidence="13" id="KW-0443">Lipid metabolism</keyword>
<evidence type="ECO:0000313" key="16">
    <source>
        <dbReference type="Proteomes" id="UP000694941"/>
    </source>
</evidence>
<evidence type="ECO:0000256" key="1">
    <source>
        <dbReference type="ARBA" id="ARBA00001971"/>
    </source>
</evidence>
<reference evidence="17" key="1">
    <citation type="submission" date="2025-08" db="UniProtKB">
        <authorList>
            <consortium name="RefSeq"/>
        </authorList>
    </citation>
    <scope>IDENTIFICATION</scope>
    <source>
        <tissue evidence="17">Muscle</tissue>
    </source>
</reference>
<evidence type="ECO:0000256" key="7">
    <source>
        <dbReference type="ARBA" id="ARBA00022824"/>
    </source>
</evidence>
<keyword evidence="10" id="KW-0560">Oxidoreductase</keyword>
<keyword evidence="9" id="KW-1133">Transmembrane helix</keyword>
<dbReference type="InterPro" id="IPR002402">
    <property type="entry name" value="Cyt_P450_E_grp-II"/>
</dbReference>
<keyword evidence="12" id="KW-0503">Monooxygenase</keyword>
<dbReference type="InterPro" id="IPR050705">
    <property type="entry name" value="Cytochrome_P450_3A"/>
</dbReference>
<dbReference type="Gene3D" id="1.10.630.10">
    <property type="entry name" value="Cytochrome P450"/>
    <property type="match status" value="1"/>
</dbReference>
<evidence type="ECO:0000256" key="12">
    <source>
        <dbReference type="ARBA" id="ARBA00023033"/>
    </source>
</evidence>
<evidence type="ECO:0000256" key="2">
    <source>
        <dbReference type="ARBA" id="ARBA00004586"/>
    </source>
</evidence>
<dbReference type="PRINTS" id="PR00464">
    <property type="entry name" value="EP450II"/>
</dbReference>
<keyword evidence="6" id="KW-0479">Metal-binding</keyword>
<dbReference type="SUPFAM" id="SSF48264">
    <property type="entry name" value="Cytochrome P450"/>
    <property type="match status" value="1"/>
</dbReference>
<accession>A0ABM1C225</accession>
<protein>
    <submittedName>
        <fullName evidence="17">Cytochrome P450 3A6-like</fullName>
    </submittedName>
</protein>
<dbReference type="Pfam" id="PF00067">
    <property type="entry name" value="p450"/>
    <property type="match status" value="1"/>
</dbReference>
<dbReference type="PANTHER" id="PTHR24302:SF47">
    <property type="entry name" value="CYTOCHROME P450"/>
    <property type="match status" value="1"/>
</dbReference>
<evidence type="ECO:0000256" key="11">
    <source>
        <dbReference type="ARBA" id="ARBA00023004"/>
    </source>
</evidence>
<keyword evidence="4" id="KW-0349">Heme</keyword>
<feature type="non-terminal residue" evidence="17">
    <location>
        <position position="293"/>
    </location>
</feature>
<evidence type="ECO:0000256" key="8">
    <source>
        <dbReference type="ARBA" id="ARBA00022832"/>
    </source>
</evidence>
<dbReference type="InterPro" id="IPR001128">
    <property type="entry name" value="Cyt_P450"/>
</dbReference>
<proteinExistence type="inferred from homology"/>
<evidence type="ECO:0000256" key="5">
    <source>
        <dbReference type="ARBA" id="ARBA00022692"/>
    </source>
</evidence>
<keyword evidence="16" id="KW-1185">Reference proteome</keyword>
<comment type="subcellular location">
    <subcellularLocation>
        <location evidence="2">Endoplasmic reticulum membrane</location>
    </subcellularLocation>
</comment>
<dbReference type="Proteomes" id="UP000694941">
    <property type="component" value="Unplaced"/>
</dbReference>
<keyword evidence="15" id="KW-0456">Lyase</keyword>
<organism evidence="16 17">
    <name type="scientific">Limulus polyphemus</name>
    <name type="common">Atlantic horseshoe crab</name>
    <dbReference type="NCBI Taxonomy" id="6850"/>
    <lineage>
        <taxon>Eukaryota</taxon>
        <taxon>Metazoa</taxon>
        <taxon>Ecdysozoa</taxon>
        <taxon>Arthropoda</taxon>
        <taxon>Chelicerata</taxon>
        <taxon>Merostomata</taxon>
        <taxon>Xiphosura</taxon>
        <taxon>Limulidae</taxon>
        <taxon>Limulus</taxon>
    </lineage>
</organism>
<sequence length="293" mass="33642">GATECHEEWIKKYGKICGFYFGRLPMIIVADLDLLRQIQIKDFQKFTGRPMLVPGTTQPIKELKSQLIYKRGEHWKEVRSLLTPTFSSSKMRQMTPIMQECVGVLMEKIAQKAQTEEDFDIFEMYQGLSADVIIQTCFGMQTNGQRNPKDPVLTNCRAFTNIQTTEFLIFLIMCFPELYNILYPIRKLVDVIWHQIFSTPARSLIEGITKVIEERRKNPALRRVDLLQLMLDARIAKEDIQNVTAKHLTAGEDEPTKDVSKVKEETSKDGKKQIKFNTDGEITANSITFLLAG</sequence>
<evidence type="ECO:0000256" key="14">
    <source>
        <dbReference type="ARBA" id="ARBA00023136"/>
    </source>
</evidence>
<comment type="similarity">
    <text evidence="3">Belongs to the cytochrome P450 family.</text>
</comment>
<evidence type="ECO:0000256" key="6">
    <source>
        <dbReference type="ARBA" id="ARBA00022723"/>
    </source>
</evidence>
<evidence type="ECO:0000256" key="13">
    <source>
        <dbReference type="ARBA" id="ARBA00023098"/>
    </source>
</evidence>
<name>A0ABM1C225_LIMPO</name>
<evidence type="ECO:0000313" key="17">
    <source>
        <dbReference type="RefSeq" id="XP_013792852.2"/>
    </source>
</evidence>
<keyword evidence="11" id="KW-0408">Iron</keyword>
<gene>
    <name evidence="17" type="primary">LOC106476771</name>
</gene>